<dbReference type="SUPFAM" id="SSF101447">
    <property type="entry name" value="Formin homology 2 domain (FH2 domain)"/>
    <property type="match status" value="1"/>
</dbReference>
<dbReference type="Pfam" id="PF02181">
    <property type="entry name" value="FH2"/>
    <property type="match status" value="1"/>
</dbReference>
<dbReference type="Ensembl" id="ENSMZET00005032934.1">
    <property type="protein sequence ID" value="ENSMZEP00005031900.1"/>
    <property type="gene ID" value="ENSMZEG00005023798.1"/>
</dbReference>
<evidence type="ECO:0000313" key="3">
    <source>
        <dbReference type="Ensembl" id="ENSMZEP00005031900.1"/>
    </source>
</evidence>
<dbReference type="PROSITE" id="PS51444">
    <property type="entry name" value="FH2"/>
    <property type="match status" value="1"/>
</dbReference>
<dbReference type="PANTHER" id="PTHR46345:SF11">
    <property type="entry name" value="FORMIN-J-LIKE"/>
    <property type="match status" value="1"/>
</dbReference>
<organism evidence="3 4">
    <name type="scientific">Maylandia zebra</name>
    <name type="common">zebra mbuna</name>
    <dbReference type="NCBI Taxonomy" id="106582"/>
    <lineage>
        <taxon>Eukaryota</taxon>
        <taxon>Metazoa</taxon>
        <taxon>Chordata</taxon>
        <taxon>Craniata</taxon>
        <taxon>Vertebrata</taxon>
        <taxon>Euteleostomi</taxon>
        <taxon>Actinopterygii</taxon>
        <taxon>Neopterygii</taxon>
        <taxon>Teleostei</taxon>
        <taxon>Neoteleostei</taxon>
        <taxon>Acanthomorphata</taxon>
        <taxon>Ovalentaria</taxon>
        <taxon>Cichlomorphae</taxon>
        <taxon>Cichliformes</taxon>
        <taxon>Cichlidae</taxon>
        <taxon>African cichlids</taxon>
        <taxon>Pseudocrenilabrinae</taxon>
        <taxon>Haplochromini</taxon>
        <taxon>Maylandia</taxon>
        <taxon>Maylandia zebra complex</taxon>
    </lineage>
</organism>
<name>A0A3P9DB30_9CICH</name>
<dbReference type="PANTHER" id="PTHR46345">
    <property type="entry name" value="INVERTED FORMIN-2"/>
    <property type="match status" value="1"/>
</dbReference>
<protein>
    <recommendedName>
        <fullName evidence="2">FH2 domain-containing protein</fullName>
    </recommendedName>
</protein>
<dbReference type="GeneTree" id="ENSGT00940000155128"/>
<evidence type="ECO:0000259" key="2">
    <source>
        <dbReference type="PROSITE" id="PS51444"/>
    </source>
</evidence>
<evidence type="ECO:0000256" key="1">
    <source>
        <dbReference type="SAM" id="MobiDB-lite"/>
    </source>
</evidence>
<reference evidence="3" key="1">
    <citation type="submission" date="2025-08" db="UniProtKB">
        <authorList>
            <consortium name="Ensembl"/>
        </authorList>
    </citation>
    <scope>IDENTIFICATION</scope>
</reference>
<feature type="domain" description="FH2" evidence="2">
    <location>
        <begin position="11"/>
        <end position="210"/>
    </location>
</feature>
<proteinExistence type="predicted"/>
<accession>A0A3P9DB30</accession>
<dbReference type="InterPro" id="IPR042201">
    <property type="entry name" value="FH2_Formin_sf"/>
</dbReference>
<sequence>FLIVDMQLGHPAGGLKKKRRVRSFFWKTIPEEQVKGRLNLWTQGQVKQKYEIDAQTVEELFGQHDGQSKTLATPARGGKTSSSFRETKQEVSILDAKRGMNIAIFLKQFKRSNETIVDEICHGNSEAFGVERLREMLKLLPESEEVRHTHTHTDVFFLSDPSFCTHEGEETEGTPRRNIISFTLSPSSRINVLRGAPCCSPPGAAGRKPP</sequence>
<keyword evidence="4" id="KW-1185">Reference proteome</keyword>
<dbReference type="InterPro" id="IPR015425">
    <property type="entry name" value="FH2_Formin"/>
</dbReference>
<dbReference type="Proteomes" id="UP000265160">
    <property type="component" value="Unplaced"/>
</dbReference>
<reference evidence="3" key="2">
    <citation type="submission" date="2025-09" db="UniProtKB">
        <authorList>
            <consortium name="Ensembl"/>
        </authorList>
    </citation>
    <scope>IDENTIFICATION</scope>
</reference>
<evidence type="ECO:0000313" key="4">
    <source>
        <dbReference type="Proteomes" id="UP000265160"/>
    </source>
</evidence>
<dbReference type="Gene3D" id="1.20.58.2220">
    <property type="entry name" value="Formin, FH2 domain"/>
    <property type="match status" value="1"/>
</dbReference>
<feature type="region of interest" description="Disordered" evidence="1">
    <location>
        <begin position="65"/>
        <end position="84"/>
    </location>
</feature>
<dbReference type="STRING" id="106582.ENSMZEP00005031900"/>
<dbReference type="AlphaFoldDB" id="A0A3P9DB30"/>